<name>A0ABR2VLW1_9FUNG</name>
<feature type="compositionally biased region" description="Polar residues" evidence="1">
    <location>
        <begin position="50"/>
        <end position="66"/>
    </location>
</feature>
<protein>
    <submittedName>
        <fullName evidence="2">Uncharacterized protein</fullName>
    </submittedName>
</protein>
<feature type="compositionally biased region" description="Polar residues" evidence="1">
    <location>
        <begin position="123"/>
        <end position="163"/>
    </location>
</feature>
<dbReference type="Proteomes" id="UP001479436">
    <property type="component" value="Unassembled WGS sequence"/>
</dbReference>
<feature type="compositionally biased region" description="Polar residues" evidence="1">
    <location>
        <begin position="89"/>
        <end position="100"/>
    </location>
</feature>
<feature type="compositionally biased region" description="Polar residues" evidence="1">
    <location>
        <begin position="222"/>
        <end position="233"/>
    </location>
</feature>
<feature type="region of interest" description="Disordered" evidence="1">
    <location>
        <begin position="222"/>
        <end position="242"/>
    </location>
</feature>
<feature type="non-terminal residue" evidence="2">
    <location>
        <position position="297"/>
    </location>
</feature>
<evidence type="ECO:0000256" key="1">
    <source>
        <dbReference type="SAM" id="MobiDB-lite"/>
    </source>
</evidence>
<comment type="caution">
    <text evidence="2">The sequence shown here is derived from an EMBL/GenBank/DDBJ whole genome shotgun (WGS) entry which is preliminary data.</text>
</comment>
<evidence type="ECO:0000313" key="2">
    <source>
        <dbReference type="EMBL" id="KAK9674857.1"/>
    </source>
</evidence>
<dbReference type="EMBL" id="JASJQH010009937">
    <property type="protein sequence ID" value="KAK9674857.1"/>
    <property type="molecule type" value="Genomic_DNA"/>
</dbReference>
<feature type="region of interest" description="Disordered" evidence="1">
    <location>
        <begin position="1"/>
        <end position="163"/>
    </location>
</feature>
<feature type="region of interest" description="Disordered" evidence="1">
    <location>
        <begin position="182"/>
        <end position="207"/>
    </location>
</feature>
<reference evidence="2 3" key="1">
    <citation type="submission" date="2023-04" db="EMBL/GenBank/DDBJ databases">
        <title>Genome of Basidiobolus ranarum AG-B5.</title>
        <authorList>
            <person name="Stajich J.E."/>
            <person name="Carter-House D."/>
            <person name="Gryganskyi A."/>
        </authorList>
    </citation>
    <scope>NUCLEOTIDE SEQUENCE [LARGE SCALE GENOMIC DNA]</scope>
    <source>
        <strain evidence="2 3">AG-B5</strain>
    </source>
</reference>
<gene>
    <name evidence="2" type="ORF">K7432_016834</name>
</gene>
<evidence type="ECO:0000313" key="3">
    <source>
        <dbReference type="Proteomes" id="UP001479436"/>
    </source>
</evidence>
<sequence length="297" mass="31531">MSNSPTPDPLRGLSTSPSLSSPTGIPERLLSKRTMEIQAEEGILPYRSPSHASSTNSMLGSYNSSLLDEGSRSKTPESKLGLSLLDSFSDPSQLGSSTFPTGRRARADTMPSSLSAYPFRSKSPGTSSEVSTPIGSNYSASPGSITPTRIGSGNTTRSRGNSLSIPSSVFSNAFGSSVFSPWQDSVSNEGNNNDFNEGDPNEDPVNPLVKTLDYLGLDDSSQHSVHQLSNNLGGTRYDSPPEAKSVANLRASLGRLRSHSMSSTANYGDDMIPPLPSSLQHLRRTPSRTRAISVGFL</sequence>
<accession>A0ABR2VLW1</accession>
<keyword evidence="3" id="KW-1185">Reference proteome</keyword>
<organism evidence="2 3">
    <name type="scientific">Basidiobolus ranarum</name>
    <dbReference type="NCBI Taxonomy" id="34480"/>
    <lineage>
        <taxon>Eukaryota</taxon>
        <taxon>Fungi</taxon>
        <taxon>Fungi incertae sedis</taxon>
        <taxon>Zoopagomycota</taxon>
        <taxon>Entomophthoromycotina</taxon>
        <taxon>Basidiobolomycetes</taxon>
        <taxon>Basidiobolales</taxon>
        <taxon>Basidiobolaceae</taxon>
        <taxon>Basidiobolus</taxon>
    </lineage>
</organism>
<proteinExistence type="predicted"/>
<feature type="compositionally biased region" description="Low complexity" evidence="1">
    <location>
        <begin position="12"/>
        <end position="24"/>
    </location>
</feature>